<dbReference type="Gene3D" id="3.20.20.70">
    <property type="entry name" value="Aldolase class I"/>
    <property type="match status" value="1"/>
</dbReference>
<dbReference type="InterPro" id="IPR013785">
    <property type="entry name" value="Aldolase_TIM"/>
</dbReference>
<keyword evidence="2" id="KW-0456">Lyase</keyword>
<dbReference type="SUPFAM" id="SSF51569">
    <property type="entry name" value="Aldolase"/>
    <property type="match status" value="1"/>
</dbReference>
<gene>
    <name evidence="3" type="ORF">OH76DRAFT_1489140</name>
</gene>
<evidence type="ECO:0000313" key="4">
    <source>
        <dbReference type="Proteomes" id="UP000256964"/>
    </source>
</evidence>
<reference evidence="3 4" key="1">
    <citation type="journal article" date="2018" name="Biotechnol. Biofuels">
        <title>Integrative visual omics of the white-rot fungus Polyporus brumalis exposes the biotechnological potential of its oxidative enzymes for delignifying raw plant biomass.</title>
        <authorList>
            <person name="Miyauchi S."/>
            <person name="Rancon A."/>
            <person name="Drula E."/>
            <person name="Hage H."/>
            <person name="Chaduli D."/>
            <person name="Favel A."/>
            <person name="Grisel S."/>
            <person name="Henrissat B."/>
            <person name="Herpoel-Gimbert I."/>
            <person name="Ruiz-Duenas F.J."/>
            <person name="Chevret D."/>
            <person name="Hainaut M."/>
            <person name="Lin J."/>
            <person name="Wang M."/>
            <person name="Pangilinan J."/>
            <person name="Lipzen A."/>
            <person name="Lesage-Meessen L."/>
            <person name="Navarro D."/>
            <person name="Riley R."/>
            <person name="Grigoriev I.V."/>
            <person name="Zhou S."/>
            <person name="Raouche S."/>
            <person name="Rosso M.N."/>
        </authorList>
    </citation>
    <scope>NUCLEOTIDE SEQUENCE [LARGE SCALE GENOMIC DNA]</scope>
    <source>
        <strain evidence="3 4">BRFM 1820</strain>
    </source>
</reference>
<dbReference type="STRING" id="139420.A0A371CNN2"/>
<dbReference type="GO" id="GO:0004419">
    <property type="term" value="F:hydroxymethylglutaryl-CoA lyase activity"/>
    <property type="evidence" value="ECO:0007669"/>
    <property type="project" value="TreeGrafter"/>
</dbReference>
<evidence type="ECO:0008006" key="5">
    <source>
        <dbReference type="Google" id="ProtNLM"/>
    </source>
</evidence>
<dbReference type="GO" id="GO:0046872">
    <property type="term" value="F:metal ion binding"/>
    <property type="evidence" value="ECO:0007669"/>
    <property type="project" value="UniProtKB-KW"/>
</dbReference>
<dbReference type="GO" id="GO:0006552">
    <property type="term" value="P:L-leucine catabolic process"/>
    <property type="evidence" value="ECO:0007669"/>
    <property type="project" value="TreeGrafter"/>
</dbReference>
<keyword evidence="1" id="KW-0479">Metal-binding</keyword>
<dbReference type="InterPro" id="IPR043594">
    <property type="entry name" value="HMGL"/>
</dbReference>
<name>A0A371CNN2_9APHY</name>
<organism evidence="3 4">
    <name type="scientific">Lentinus brumalis</name>
    <dbReference type="NCBI Taxonomy" id="2498619"/>
    <lineage>
        <taxon>Eukaryota</taxon>
        <taxon>Fungi</taxon>
        <taxon>Dikarya</taxon>
        <taxon>Basidiomycota</taxon>
        <taxon>Agaricomycotina</taxon>
        <taxon>Agaricomycetes</taxon>
        <taxon>Polyporales</taxon>
        <taxon>Polyporaceae</taxon>
        <taxon>Lentinus</taxon>
    </lineage>
</organism>
<dbReference type="GO" id="GO:0046951">
    <property type="term" value="P:ketone body biosynthetic process"/>
    <property type="evidence" value="ECO:0007669"/>
    <property type="project" value="TreeGrafter"/>
</dbReference>
<evidence type="ECO:0000256" key="1">
    <source>
        <dbReference type="ARBA" id="ARBA00022723"/>
    </source>
</evidence>
<dbReference type="PANTHER" id="PTHR42738">
    <property type="entry name" value="HYDROXYMETHYLGLUTARYL-COA LYASE"/>
    <property type="match status" value="1"/>
</dbReference>
<dbReference type="AlphaFoldDB" id="A0A371CNN2"/>
<evidence type="ECO:0000313" key="3">
    <source>
        <dbReference type="EMBL" id="RDX41886.1"/>
    </source>
</evidence>
<protein>
    <recommendedName>
        <fullName evidence="5">Hydroxymethylglutaryl-CoA lyase</fullName>
    </recommendedName>
</protein>
<dbReference type="EMBL" id="KZ857499">
    <property type="protein sequence ID" value="RDX41886.1"/>
    <property type="molecule type" value="Genomic_DNA"/>
</dbReference>
<keyword evidence="4" id="KW-1185">Reference proteome</keyword>
<sequence>MKAELIKRLTEAGMDIIESGSFVSPKWVPQMAGTAVVKSMRRRKGLHYPVLVPNLKGLEILLDLLSEQPASEANTNCTVADSLRRLEAVTKRATKEGLRVRGYVSVMIDCPYSVKVKEVTQALLDMGCYA</sequence>
<proteinExistence type="predicted"/>
<dbReference type="OrthoDB" id="1905920at2759"/>
<dbReference type="Proteomes" id="UP000256964">
    <property type="component" value="Unassembled WGS sequence"/>
</dbReference>
<dbReference type="PANTHER" id="PTHR42738:SF7">
    <property type="entry name" value="HYDROXYMETHYLGLUTARYL-COA LYASE"/>
    <property type="match status" value="1"/>
</dbReference>
<accession>A0A371CNN2</accession>
<evidence type="ECO:0000256" key="2">
    <source>
        <dbReference type="ARBA" id="ARBA00023239"/>
    </source>
</evidence>